<accession>A0A3N4J338</accession>
<feature type="region of interest" description="Disordered" evidence="1">
    <location>
        <begin position="1"/>
        <end position="23"/>
    </location>
</feature>
<organism evidence="3 4">
    <name type="scientific">Ascobolus immersus RN42</name>
    <dbReference type="NCBI Taxonomy" id="1160509"/>
    <lineage>
        <taxon>Eukaryota</taxon>
        <taxon>Fungi</taxon>
        <taxon>Dikarya</taxon>
        <taxon>Ascomycota</taxon>
        <taxon>Pezizomycotina</taxon>
        <taxon>Pezizomycetes</taxon>
        <taxon>Pezizales</taxon>
        <taxon>Ascobolaceae</taxon>
        <taxon>Ascobolus</taxon>
    </lineage>
</organism>
<evidence type="ECO:0000313" key="4">
    <source>
        <dbReference type="Proteomes" id="UP000275078"/>
    </source>
</evidence>
<evidence type="ECO:0000313" key="3">
    <source>
        <dbReference type="EMBL" id="RPA88314.1"/>
    </source>
</evidence>
<keyword evidence="2" id="KW-0812">Transmembrane</keyword>
<dbReference type="AlphaFoldDB" id="A0A3N4J338"/>
<name>A0A3N4J338_ASCIM</name>
<keyword evidence="2" id="KW-1133">Transmembrane helix</keyword>
<feature type="transmembrane region" description="Helical" evidence="2">
    <location>
        <begin position="662"/>
        <end position="686"/>
    </location>
</feature>
<sequence>MAFGQPDSPLSPNGRDGDGFGNQIYGVDSSKRHTFDSLASPSTVSGSFSYPMGSPRSTILSPNEKTTFLPHSTPITPATPTIKHWPTEPKALKRNNLKSWNFWYEIIRILCSLAFVAFGIIAFAYRERDFDNCAPCQGILKVCEFLPTAFPIVYTALTGASLQHIALALAVKGTRLVSIEQLLQYNSVGAAIMTPFKMSVFDKMSSILLLLWAFSPIGGQGGLRMLQTYNATSEVPNDSSVAYYVRSNATTLFVNTEDPTATNYEFYNRGMELDPLQYFGVPIDNLFRASLFSTLGRDRRSFARDNLGHVRIPLLSSLESIPDGEGWLRIPTDARNRGGILYSSFLGVPITTNTKNKRSRLSLETSYFEFNCFEDRKIKDRALPYDDIPQLYFNVSTSSTKRDYSKPLQVLVQSVAFGDAYTYQVECTITEPRVQVNITCEPDELFDISKMALEDATGAGNCEVESMRHSRQPSPYEALGPAATFLDSFAGFYDLLFDNFPLVGRFEFRNVSIHGPVQSMQDYTNKFTLPELYLFNPSNIAAWGKESDIYGVFTRQDKSFDPASVGLQDFQSRMSVLFNSFVQAIQSPGVRTLNIPVNGTAYAAFDKDGKLVPTPEQQRNTDRMGGKLSLLTTYLRETRERNMAVTKNTQLLVNEQYRIRPIFFSLYIMSSVALLVSVLVSIGFVIKFIGRMAAPDVLGFFSSFTRDNPYIPLEQETGENSGSALDGTKRAKLLKEVRVRLGDVQPHAQHGHISLFREDVYGENVPRLTSKKQKRRSYM</sequence>
<dbReference type="STRING" id="1160509.A0A3N4J338"/>
<dbReference type="Proteomes" id="UP000275078">
    <property type="component" value="Unassembled WGS sequence"/>
</dbReference>
<dbReference type="EMBL" id="ML119645">
    <property type="protein sequence ID" value="RPA88314.1"/>
    <property type="molecule type" value="Genomic_DNA"/>
</dbReference>
<proteinExistence type="predicted"/>
<reference evidence="3 4" key="1">
    <citation type="journal article" date="2018" name="Nat. Ecol. Evol.">
        <title>Pezizomycetes genomes reveal the molecular basis of ectomycorrhizal truffle lifestyle.</title>
        <authorList>
            <person name="Murat C."/>
            <person name="Payen T."/>
            <person name="Noel B."/>
            <person name="Kuo A."/>
            <person name="Morin E."/>
            <person name="Chen J."/>
            <person name="Kohler A."/>
            <person name="Krizsan K."/>
            <person name="Balestrini R."/>
            <person name="Da Silva C."/>
            <person name="Montanini B."/>
            <person name="Hainaut M."/>
            <person name="Levati E."/>
            <person name="Barry K.W."/>
            <person name="Belfiori B."/>
            <person name="Cichocki N."/>
            <person name="Clum A."/>
            <person name="Dockter R.B."/>
            <person name="Fauchery L."/>
            <person name="Guy J."/>
            <person name="Iotti M."/>
            <person name="Le Tacon F."/>
            <person name="Lindquist E.A."/>
            <person name="Lipzen A."/>
            <person name="Malagnac F."/>
            <person name="Mello A."/>
            <person name="Molinier V."/>
            <person name="Miyauchi S."/>
            <person name="Poulain J."/>
            <person name="Riccioni C."/>
            <person name="Rubini A."/>
            <person name="Sitrit Y."/>
            <person name="Splivallo R."/>
            <person name="Traeger S."/>
            <person name="Wang M."/>
            <person name="Zifcakova L."/>
            <person name="Wipf D."/>
            <person name="Zambonelli A."/>
            <person name="Paolocci F."/>
            <person name="Nowrousian M."/>
            <person name="Ottonello S."/>
            <person name="Baldrian P."/>
            <person name="Spatafora J.W."/>
            <person name="Henrissat B."/>
            <person name="Nagy L.G."/>
            <person name="Aury J.M."/>
            <person name="Wincker P."/>
            <person name="Grigoriev I.V."/>
            <person name="Bonfante P."/>
            <person name="Martin F.M."/>
        </authorList>
    </citation>
    <scope>NUCLEOTIDE SEQUENCE [LARGE SCALE GENOMIC DNA]</scope>
    <source>
        <strain evidence="3 4">RN42</strain>
    </source>
</reference>
<keyword evidence="4" id="KW-1185">Reference proteome</keyword>
<dbReference type="OrthoDB" id="3692311at2759"/>
<protein>
    <submittedName>
        <fullName evidence="3">Uncharacterized protein</fullName>
    </submittedName>
</protein>
<feature type="transmembrane region" description="Helical" evidence="2">
    <location>
        <begin position="102"/>
        <end position="125"/>
    </location>
</feature>
<evidence type="ECO:0000256" key="2">
    <source>
        <dbReference type="SAM" id="Phobius"/>
    </source>
</evidence>
<evidence type="ECO:0000256" key="1">
    <source>
        <dbReference type="SAM" id="MobiDB-lite"/>
    </source>
</evidence>
<gene>
    <name evidence="3" type="ORF">BJ508DRAFT_320403</name>
</gene>
<keyword evidence="2" id="KW-0472">Membrane</keyword>